<organism evidence="1 2">
    <name type="scientific">Irpex rosettiformis</name>
    <dbReference type="NCBI Taxonomy" id="378272"/>
    <lineage>
        <taxon>Eukaryota</taxon>
        <taxon>Fungi</taxon>
        <taxon>Dikarya</taxon>
        <taxon>Basidiomycota</taxon>
        <taxon>Agaricomycotina</taxon>
        <taxon>Agaricomycetes</taxon>
        <taxon>Polyporales</taxon>
        <taxon>Irpicaceae</taxon>
        <taxon>Irpex</taxon>
    </lineage>
</organism>
<name>A0ACB8TMM6_9APHY</name>
<protein>
    <submittedName>
        <fullName evidence="1">Uncharacterized protein</fullName>
    </submittedName>
</protein>
<evidence type="ECO:0000313" key="1">
    <source>
        <dbReference type="EMBL" id="KAI0083278.1"/>
    </source>
</evidence>
<dbReference type="Proteomes" id="UP001055072">
    <property type="component" value="Unassembled WGS sequence"/>
</dbReference>
<dbReference type="EMBL" id="MU274976">
    <property type="protein sequence ID" value="KAI0083278.1"/>
    <property type="molecule type" value="Genomic_DNA"/>
</dbReference>
<comment type="caution">
    <text evidence="1">The sequence shown here is derived from an EMBL/GenBank/DDBJ whole genome shotgun (WGS) entry which is preliminary data.</text>
</comment>
<reference evidence="1" key="1">
    <citation type="journal article" date="2021" name="Environ. Microbiol.">
        <title>Gene family expansions and transcriptome signatures uncover fungal adaptations to wood decay.</title>
        <authorList>
            <person name="Hage H."/>
            <person name="Miyauchi S."/>
            <person name="Viragh M."/>
            <person name="Drula E."/>
            <person name="Min B."/>
            <person name="Chaduli D."/>
            <person name="Navarro D."/>
            <person name="Favel A."/>
            <person name="Norest M."/>
            <person name="Lesage-Meessen L."/>
            <person name="Balint B."/>
            <person name="Merenyi Z."/>
            <person name="de Eugenio L."/>
            <person name="Morin E."/>
            <person name="Martinez A.T."/>
            <person name="Baldrian P."/>
            <person name="Stursova M."/>
            <person name="Martinez M.J."/>
            <person name="Novotny C."/>
            <person name="Magnuson J.K."/>
            <person name="Spatafora J.W."/>
            <person name="Maurice S."/>
            <person name="Pangilinan J."/>
            <person name="Andreopoulos W."/>
            <person name="LaButti K."/>
            <person name="Hundley H."/>
            <person name="Na H."/>
            <person name="Kuo A."/>
            <person name="Barry K."/>
            <person name="Lipzen A."/>
            <person name="Henrissat B."/>
            <person name="Riley R."/>
            <person name="Ahrendt S."/>
            <person name="Nagy L.G."/>
            <person name="Grigoriev I.V."/>
            <person name="Martin F."/>
            <person name="Rosso M.N."/>
        </authorList>
    </citation>
    <scope>NUCLEOTIDE SEQUENCE</scope>
    <source>
        <strain evidence="1">CBS 384.51</strain>
    </source>
</reference>
<gene>
    <name evidence="1" type="ORF">BDY19DRAFT_998697</name>
</gene>
<keyword evidence="2" id="KW-1185">Reference proteome</keyword>
<accession>A0ACB8TMM6</accession>
<evidence type="ECO:0000313" key="2">
    <source>
        <dbReference type="Proteomes" id="UP001055072"/>
    </source>
</evidence>
<sequence length="315" mass="34251">MALTWGGLMHPWESTATLVPLILGFPGLGFFLFYEAKFASYPIVPFKLIANRTSLSGYLQTFFTPIINIGMTYYLVAYYQSVQGASPIRAGVNGLPFTVVLGVSLILTGVSVKVTKSYRVQLWLGWAFYIIAMGGFTTLGSHTPVAHALGISSLVGVGGGLLYSAQYFPVLAPLPISENAHALALFGFFRTFASVWAITIGGTVLQNQLVKRLPEAFTSQFPQGAALAYASIPIISSLEEPLRSEVRQAFADSIDVIWQVFIGIAGMGLLSSFFMEALPLHTQVDDRWGITEGKDSEMMTVEAPLEKPQRMAMQS</sequence>
<proteinExistence type="predicted"/>